<dbReference type="Proteomes" id="UP001497482">
    <property type="component" value="Chromosome 14"/>
</dbReference>
<dbReference type="SMART" id="SM00216">
    <property type="entry name" value="VWD"/>
    <property type="match status" value="1"/>
</dbReference>
<reference evidence="5 6" key="1">
    <citation type="submission" date="2024-04" db="EMBL/GenBank/DDBJ databases">
        <authorList>
            <person name="Waldvogel A.-M."/>
            <person name="Schoenle A."/>
        </authorList>
    </citation>
    <scope>NUCLEOTIDE SEQUENCE [LARGE SCALE GENOMIC DNA]</scope>
</reference>
<feature type="region of interest" description="Disordered" evidence="3">
    <location>
        <begin position="1"/>
        <end position="34"/>
    </location>
</feature>
<evidence type="ECO:0000256" key="3">
    <source>
        <dbReference type="SAM" id="MobiDB-lite"/>
    </source>
</evidence>
<dbReference type="EMBL" id="OZ035836">
    <property type="protein sequence ID" value="CAL1579738.1"/>
    <property type="molecule type" value="Genomic_DNA"/>
</dbReference>
<feature type="compositionally biased region" description="Acidic residues" evidence="3">
    <location>
        <begin position="285"/>
        <end position="306"/>
    </location>
</feature>
<evidence type="ECO:0000256" key="1">
    <source>
        <dbReference type="ARBA" id="ARBA00023157"/>
    </source>
</evidence>
<protein>
    <recommendedName>
        <fullName evidence="4">VWFD domain-containing protein</fullName>
    </recommendedName>
</protein>
<proteinExistence type="predicted"/>
<feature type="domain" description="VWFD" evidence="4">
    <location>
        <begin position="220"/>
        <end position="421"/>
    </location>
</feature>
<dbReference type="Pfam" id="PF00094">
    <property type="entry name" value="VWD"/>
    <property type="match status" value="2"/>
</dbReference>
<accession>A0AAV2JSK3</accession>
<evidence type="ECO:0000259" key="4">
    <source>
        <dbReference type="PROSITE" id="PS51233"/>
    </source>
</evidence>
<dbReference type="InterPro" id="IPR050780">
    <property type="entry name" value="Mucin_vWF_Thrombospondin_sf"/>
</dbReference>
<evidence type="ECO:0000313" key="5">
    <source>
        <dbReference type="EMBL" id="CAL1579738.1"/>
    </source>
</evidence>
<gene>
    <name evidence="5" type="ORF">KC01_LOCUS10724</name>
</gene>
<evidence type="ECO:0000313" key="6">
    <source>
        <dbReference type="Proteomes" id="UP001497482"/>
    </source>
</evidence>
<dbReference type="PROSITE" id="PS51233">
    <property type="entry name" value="VWFD"/>
    <property type="match status" value="1"/>
</dbReference>
<organism evidence="5 6">
    <name type="scientific">Knipowitschia caucasica</name>
    <name type="common">Caucasian dwarf goby</name>
    <name type="synonym">Pomatoschistus caucasicus</name>
    <dbReference type="NCBI Taxonomy" id="637954"/>
    <lineage>
        <taxon>Eukaryota</taxon>
        <taxon>Metazoa</taxon>
        <taxon>Chordata</taxon>
        <taxon>Craniata</taxon>
        <taxon>Vertebrata</taxon>
        <taxon>Euteleostomi</taxon>
        <taxon>Actinopterygii</taxon>
        <taxon>Neopterygii</taxon>
        <taxon>Teleostei</taxon>
        <taxon>Neoteleostei</taxon>
        <taxon>Acanthomorphata</taxon>
        <taxon>Gobiaria</taxon>
        <taxon>Gobiiformes</taxon>
        <taxon>Gobioidei</taxon>
        <taxon>Gobiidae</taxon>
        <taxon>Gobiinae</taxon>
        <taxon>Knipowitschia</taxon>
    </lineage>
</organism>
<feature type="compositionally biased region" description="Low complexity" evidence="3">
    <location>
        <begin position="1"/>
        <end position="10"/>
    </location>
</feature>
<keyword evidence="2" id="KW-0325">Glycoprotein</keyword>
<evidence type="ECO:0000256" key="2">
    <source>
        <dbReference type="ARBA" id="ARBA00023180"/>
    </source>
</evidence>
<dbReference type="InterPro" id="IPR001846">
    <property type="entry name" value="VWF_type-D"/>
</dbReference>
<dbReference type="PANTHER" id="PTHR11339">
    <property type="entry name" value="EXTRACELLULAR MATRIX GLYCOPROTEIN RELATED"/>
    <property type="match status" value="1"/>
</dbReference>
<keyword evidence="1" id="KW-1015">Disulfide bond</keyword>
<feature type="region of interest" description="Disordered" evidence="3">
    <location>
        <begin position="270"/>
        <end position="306"/>
    </location>
</feature>
<sequence length="421" mass="49060">MGRKQLLQQNLRRHQNNPLQPPSLQPGPLKTRQQKDLNQPLNSQHHPKDHNRQQQVTLRQPMCLLQRLKFQQQLSELQKQPKRLFHRIRPLTLPQKPLRLTLQLHLKQQQLRRFLHKLPIQLRRVRPTVTIALVSLHAHLPALTCMAHLAAVKCGCMDDSGKKYDFGDVWYSRHCMEKCKCEKRRGVGKISCEEQEECSRDAVCLQNNNGEYVCEKTDFSDCTINKDPEYRTFDDRKHGFEGEHSYVLVQTNHLPNTLQSIYIEGINGYSEDHEDSSEERRRHDDDDDDSDEDSKEDSDEDSDEDKESVLRALKIRVYNHTVVFKPSRRVVVDGNRVDTPVSPSSGLKIQKRRYRLYLQTDFGLSVEFDGKGKAEIMLPHVYKHKVGGLCGNFDGHRHNDFMKPDGTQTRSVQEFGESWRV</sequence>
<dbReference type="AlphaFoldDB" id="A0AAV2JSK3"/>
<keyword evidence="6" id="KW-1185">Reference proteome</keyword>
<name>A0AAV2JSK3_KNICA</name>